<dbReference type="GO" id="GO:0005576">
    <property type="term" value="C:extracellular region"/>
    <property type="evidence" value="ECO:0007669"/>
    <property type="project" value="UniProtKB-SubCell"/>
</dbReference>
<dbReference type="Pfam" id="PF00544">
    <property type="entry name" value="Pectate_lyase_4"/>
    <property type="match status" value="1"/>
</dbReference>
<keyword evidence="4" id="KW-0119">Carbohydrate metabolism</keyword>
<dbReference type="InterPro" id="IPR012334">
    <property type="entry name" value="Pectin_lyas_fold"/>
</dbReference>
<dbReference type="AlphaFoldDB" id="A0A6A5XPR0"/>
<protein>
    <submittedName>
        <fullName evidence="7">Polysaccharide lyase family 1 protein</fullName>
    </submittedName>
</protein>
<evidence type="ECO:0000256" key="4">
    <source>
        <dbReference type="RuleBase" id="RU361173"/>
    </source>
</evidence>
<dbReference type="Proteomes" id="UP000799778">
    <property type="component" value="Unassembled WGS sequence"/>
</dbReference>
<evidence type="ECO:0000256" key="5">
    <source>
        <dbReference type="SAM" id="SignalP"/>
    </source>
</evidence>
<dbReference type="InterPro" id="IPR002022">
    <property type="entry name" value="Pec_lyase"/>
</dbReference>
<keyword evidence="3 4" id="KW-0456">Lyase</keyword>
<evidence type="ECO:0000256" key="2">
    <source>
        <dbReference type="ARBA" id="ARBA00022729"/>
    </source>
</evidence>
<dbReference type="InterPro" id="IPR045032">
    <property type="entry name" value="PEL"/>
</dbReference>
<sequence length="317" mass="32959">MQLINLAAIALTAGSTAFAAPLNARAAAVDQLVGFGAGTTGGGSGSGTTVNSCSTFEAALKNGGVIKVNGKISGCGILKVLSNTSILGVGSSSGFSGTGLRLKDVSNVIIRNLEFNTAPSKGDIIDIESSTKVWLDHCDIHSKGLVGGKDDYDGLFDAKHGSDFITVSWTKFHDHWKGSLIGHSDKQTSDAGKLHITYHHNSFINVNSRLPSVRFGAAHVYSSCYQNNPTSGVNSRMGAKVLVEQNNFSNTPLSVVTDLDSAEEGFATERNNIFSGTSTTRITKTGAPTISYSYTADPAASVCDIVAKSGGVGVVTF</sequence>
<evidence type="ECO:0000259" key="6">
    <source>
        <dbReference type="SMART" id="SM00656"/>
    </source>
</evidence>
<keyword evidence="8" id="KW-1185">Reference proteome</keyword>
<dbReference type="OrthoDB" id="1637350at2759"/>
<dbReference type="EMBL" id="ML978070">
    <property type="protein sequence ID" value="KAF2015132.1"/>
    <property type="molecule type" value="Genomic_DNA"/>
</dbReference>
<comment type="subcellular location">
    <subcellularLocation>
        <location evidence="4">Secreted</location>
    </subcellularLocation>
</comment>
<keyword evidence="4" id="KW-0624">Polysaccharide degradation</keyword>
<dbReference type="GO" id="GO:0030570">
    <property type="term" value="F:pectate lyase activity"/>
    <property type="evidence" value="ECO:0007669"/>
    <property type="project" value="InterPro"/>
</dbReference>
<dbReference type="RefSeq" id="XP_033383471.1">
    <property type="nucleotide sequence ID" value="XM_033524488.1"/>
</dbReference>
<dbReference type="SMART" id="SM00656">
    <property type="entry name" value="Amb_all"/>
    <property type="match status" value="1"/>
</dbReference>
<dbReference type="SUPFAM" id="SSF51126">
    <property type="entry name" value="Pectin lyase-like"/>
    <property type="match status" value="1"/>
</dbReference>
<dbReference type="InterPro" id="IPR011050">
    <property type="entry name" value="Pectin_lyase_fold/virulence"/>
</dbReference>
<proteinExistence type="inferred from homology"/>
<gene>
    <name evidence="7" type="ORF">BU24DRAFT_372037</name>
</gene>
<dbReference type="PANTHER" id="PTHR31683:SF18">
    <property type="entry name" value="PECTATE LYASE 21-RELATED"/>
    <property type="match status" value="1"/>
</dbReference>
<dbReference type="GO" id="GO:0000272">
    <property type="term" value="P:polysaccharide catabolic process"/>
    <property type="evidence" value="ECO:0007669"/>
    <property type="project" value="UniProtKB-KW"/>
</dbReference>
<evidence type="ECO:0000313" key="8">
    <source>
        <dbReference type="Proteomes" id="UP000799778"/>
    </source>
</evidence>
<keyword evidence="2 5" id="KW-0732">Signal</keyword>
<dbReference type="Gene3D" id="2.160.20.10">
    <property type="entry name" value="Single-stranded right-handed beta-helix, Pectin lyase-like"/>
    <property type="match status" value="1"/>
</dbReference>
<dbReference type="PANTHER" id="PTHR31683">
    <property type="entry name" value="PECTATE LYASE 18-RELATED"/>
    <property type="match status" value="1"/>
</dbReference>
<comment type="similarity">
    <text evidence="1 4">Belongs to the polysaccharide lyase 1 family.</text>
</comment>
<organism evidence="7 8">
    <name type="scientific">Aaosphaeria arxii CBS 175.79</name>
    <dbReference type="NCBI Taxonomy" id="1450172"/>
    <lineage>
        <taxon>Eukaryota</taxon>
        <taxon>Fungi</taxon>
        <taxon>Dikarya</taxon>
        <taxon>Ascomycota</taxon>
        <taxon>Pezizomycotina</taxon>
        <taxon>Dothideomycetes</taxon>
        <taxon>Pleosporomycetidae</taxon>
        <taxon>Pleosporales</taxon>
        <taxon>Pleosporales incertae sedis</taxon>
        <taxon>Aaosphaeria</taxon>
    </lineage>
</organism>
<feature type="chain" id="PRO_5025384637" evidence="5">
    <location>
        <begin position="20"/>
        <end position="317"/>
    </location>
</feature>
<evidence type="ECO:0000256" key="3">
    <source>
        <dbReference type="ARBA" id="ARBA00023239"/>
    </source>
</evidence>
<evidence type="ECO:0000313" key="7">
    <source>
        <dbReference type="EMBL" id="KAF2015132.1"/>
    </source>
</evidence>
<feature type="signal peptide" evidence="5">
    <location>
        <begin position="1"/>
        <end position="19"/>
    </location>
</feature>
<name>A0A6A5XPR0_9PLEO</name>
<feature type="domain" description="Pectate lyase" evidence="6">
    <location>
        <begin position="43"/>
        <end position="254"/>
    </location>
</feature>
<dbReference type="GeneID" id="54281885"/>
<accession>A0A6A5XPR0</accession>
<evidence type="ECO:0000256" key="1">
    <source>
        <dbReference type="ARBA" id="ARBA00010980"/>
    </source>
</evidence>
<keyword evidence="4" id="KW-0964">Secreted</keyword>
<reference evidence="7" key="1">
    <citation type="journal article" date="2020" name="Stud. Mycol.">
        <title>101 Dothideomycetes genomes: a test case for predicting lifestyles and emergence of pathogens.</title>
        <authorList>
            <person name="Haridas S."/>
            <person name="Albert R."/>
            <person name="Binder M."/>
            <person name="Bloem J."/>
            <person name="Labutti K."/>
            <person name="Salamov A."/>
            <person name="Andreopoulos B."/>
            <person name="Baker S."/>
            <person name="Barry K."/>
            <person name="Bills G."/>
            <person name="Bluhm B."/>
            <person name="Cannon C."/>
            <person name="Castanera R."/>
            <person name="Culley D."/>
            <person name="Daum C."/>
            <person name="Ezra D."/>
            <person name="Gonzalez J."/>
            <person name="Henrissat B."/>
            <person name="Kuo A."/>
            <person name="Liang C."/>
            <person name="Lipzen A."/>
            <person name="Lutzoni F."/>
            <person name="Magnuson J."/>
            <person name="Mondo S."/>
            <person name="Nolan M."/>
            <person name="Ohm R."/>
            <person name="Pangilinan J."/>
            <person name="Park H.-J."/>
            <person name="Ramirez L."/>
            <person name="Alfaro M."/>
            <person name="Sun H."/>
            <person name="Tritt A."/>
            <person name="Yoshinaga Y."/>
            <person name="Zwiers L.-H."/>
            <person name="Turgeon B."/>
            <person name="Goodwin S."/>
            <person name="Spatafora J."/>
            <person name="Crous P."/>
            <person name="Grigoriev I."/>
        </authorList>
    </citation>
    <scope>NUCLEOTIDE SEQUENCE</scope>
    <source>
        <strain evidence="7">CBS 175.79</strain>
    </source>
</reference>